<evidence type="ECO:0000313" key="3">
    <source>
        <dbReference type="Proteomes" id="UP000824175"/>
    </source>
</evidence>
<dbReference type="AlphaFoldDB" id="A0A9D1HPU3"/>
<evidence type="ECO:0000259" key="1">
    <source>
        <dbReference type="PROSITE" id="PS50930"/>
    </source>
</evidence>
<dbReference type="Pfam" id="PF04397">
    <property type="entry name" value="LytTR"/>
    <property type="match status" value="1"/>
</dbReference>
<dbReference type="InterPro" id="IPR046947">
    <property type="entry name" value="LytR-like"/>
</dbReference>
<organism evidence="2 3">
    <name type="scientific">Candidatus Fimiplasma intestinipullorum</name>
    <dbReference type="NCBI Taxonomy" id="2840825"/>
    <lineage>
        <taxon>Bacteria</taxon>
        <taxon>Bacillati</taxon>
        <taxon>Bacillota</taxon>
        <taxon>Clostridia</taxon>
        <taxon>Eubacteriales</taxon>
        <taxon>Candidatus Fimiplasma</taxon>
    </lineage>
</organism>
<dbReference type="PROSITE" id="PS50930">
    <property type="entry name" value="HTH_LYTTR"/>
    <property type="match status" value="1"/>
</dbReference>
<dbReference type="GO" id="GO:0003677">
    <property type="term" value="F:DNA binding"/>
    <property type="evidence" value="ECO:0007669"/>
    <property type="project" value="InterPro"/>
</dbReference>
<feature type="domain" description="HTH LytTR-type" evidence="1">
    <location>
        <begin position="115"/>
        <end position="213"/>
    </location>
</feature>
<dbReference type="GO" id="GO:0000156">
    <property type="term" value="F:phosphorelay response regulator activity"/>
    <property type="evidence" value="ECO:0007669"/>
    <property type="project" value="InterPro"/>
</dbReference>
<reference evidence="2" key="1">
    <citation type="submission" date="2020-10" db="EMBL/GenBank/DDBJ databases">
        <authorList>
            <person name="Gilroy R."/>
        </authorList>
    </citation>
    <scope>NUCLEOTIDE SEQUENCE</scope>
    <source>
        <strain evidence="2">CHK195-11698</strain>
    </source>
</reference>
<dbReference type="Proteomes" id="UP000824175">
    <property type="component" value="Unassembled WGS sequence"/>
</dbReference>
<reference evidence="2" key="2">
    <citation type="journal article" date="2021" name="PeerJ">
        <title>Extensive microbial diversity within the chicken gut microbiome revealed by metagenomics and culture.</title>
        <authorList>
            <person name="Gilroy R."/>
            <person name="Ravi A."/>
            <person name="Getino M."/>
            <person name="Pursley I."/>
            <person name="Horton D.L."/>
            <person name="Alikhan N.F."/>
            <person name="Baker D."/>
            <person name="Gharbi K."/>
            <person name="Hall N."/>
            <person name="Watson M."/>
            <person name="Adriaenssens E.M."/>
            <person name="Foster-Nyarko E."/>
            <person name="Jarju S."/>
            <person name="Secka A."/>
            <person name="Antonio M."/>
            <person name="Oren A."/>
            <person name="Chaudhuri R.R."/>
            <person name="La Ragione R."/>
            <person name="Hildebrand F."/>
            <person name="Pallen M.J."/>
        </authorList>
    </citation>
    <scope>NUCLEOTIDE SEQUENCE</scope>
    <source>
        <strain evidence="2">CHK195-11698</strain>
    </source>
</reference>
<accession>A0A9D1HPU3</accession>
<name>A0A9D1HPU3_9FIRM</name>
<dbReference type="Gene3D" id="2.40.50.1020">
    <property type="entry name" value="LytTr DNA-binding domain"/>
    <property type="match status" value="1"/>
</dbReference>
<dbReference type="PANTHER" id="PTHR37299">
    <property type="entry name" value="TRANSCRIPTIONAL REGULATOR-RELATED"/>
    <property type="match status" value="1"/>
</dbReference>
<dbReference type="InterPro" id="IPR007492">
    <property type="entry name" value="LytTR_DNA-bd_dom"/>
</dbReference>
<comment type="caution">
    <text evidence="2">The sequence shown here is derived from an EMBL/GenBank/DDBJ whole genome shotgun (WGS) entry which is preliminary data.</text>
</comment>
<dbReference type="PANTHER" id="PTHR37299:SF1">
    <property type="entry name" value="STAGE 0 SPORULATION PROTEIN A HOMOLOG"/>
    <property type="match status" value="1"/>
</dbReference>
<sequence length="217" mass="24934">MYSLHIFDPEANRIQRSIRAHFHDLFIIDTNPPIQPKTLIHPDTIYMINMQQGGLELAMQIDQPATILLGETLNDAIEAYQAKHCFFIYRSLLDQYLIDGISKALACLEQFRTHLPILHKNGYELISLASITYLERSGRMTYIHTSSQCFETYQKLANLQPYLSSSFVQCHHSFIVHSCYIASFQRTQIKLTDGTTLPISRSYAKTTKDSLHALIHI</sequence>
<dbReference type="SMART" id="SM00850">
    <property type="entry name" value="LytTR"/>
    <property type="match status" value="1"/>
</dbReference>
<protein>
    <submittedName>
        <fullName evidence="2">LytTR family transcriptional regulator</fullName>
    </submittedName>
</protein>
<dbReference type="EMBL" id="DVMJ01000034">
    <property type="protein sequence ID" value="HIU13259.1"/>
    <property type="molecule type" value="Genomic_DNA"/>
</dbReference>
<gene>
    <name evidence="2" type="ORF">IAD15_04235</name>
</gene>
<proteinExistence type="predicted"/>
<evidence type="ECO:0000313" key="2">
    <source>
        <dbReference type="EMBL" id="HIU13259.1"/>
    </source>
</evidence>